<dbReference type="Gene3D" id="3.40.50.300">
    <property type="entry name" value="P-loop containing nucleotide triphosphate hydrolases"/>
    <property type="match status" value="1"/>
</dbReference>
<dbReference type="PANTHER" id="PTHR42788:SF13">
    <property type="entry name" value="ALIPHATIC SULFONATES IMPORT ATP-BINDING PROTEIN SSUB"/>
    <property type="match status" value="1"/>
</dbReference>
<comment type="similarity">
    <text evidence="8">Belongs to the binding-protein-dependent transport system permease family.</text>
</comment>
<dbReference type="CDD" id="cd03293">
    <property type="entry name" value="ABC_NrtD_SsuB_transporters"/>
    <property type="match status" value="1"/>
</dbReference>
<dbReference type="GO" id="GO:0005524">
    <property type="term" value="F:ATP binding"/>
    <property type="evidence" value="ECO:0007669"/>
    <property type="project" value="UniProtKB-KW"/>
</dbReference>
<dbReference type="KEGG" id="msf:IT882_00475"/>
<keyword evidence="3 8" id="KW-0812">Transmembrane</keyword>
<dbReference type="RefSeq" id="WP_195692712.1">
    <property type="nucleotide sequence ID" value="NZ_CP064760.1"/>
</dbReference>
<evidence type="ECO:0000256" key="5">
    <source>
        <dbReference type="ARBA" id="ARBA00022840"/>
    </source>
</evidence>
<feature type="transmembrane region" description="Helical" evidence="8">
    <location>
        <begin position="475"/>
        <end position="499"/>
    </location>
</feature>
<evidence type="ECO:0000256" key="3">
    <source>
        <dbReference type="ARBA" id="ARBA00022692"/>
    </source>
</evidence>
<dbReference type="InterPro" id="IPR000515">
    <property type="entry name" value="MetI-like"/>
</dbReference>
<dbReference type="InterPro" id="IPR017871">
    <property type="entry name" value="ABC_transporter-like_CS"/>
</dbReference>
<dbReference type="InterPro" id="IPR003593">
    <property type="entry name" value="AAA+_ATPase"/>
</dbReference>
<evidence type="ECO:0000259" key="11">
    <source>
        <dbReference type="PROSITE" id="PS50928"/>
    </source>
</evidence>
<dbReference type="InterPro" id="IPR027417">
    <property type="entry name" value="P-loop_NTPase"/>
</dbReference>
<evidence type="ECO:0000256" key="7">
    <source>
        <dbReference type="ARBA" id="ARBA00023136"/>
    </source>
</evidence>
<feature type="transmembrane region" description="Helical" evidence="8">
    <location>
        <begin position="367"/>
        <end position="386"/>
    </location>
</feature>
<dbReference type="GO" id="GO:0055085">
    <property type="term" value="P:transmembrane transport"/>
    <property type="evidence" value="ECO:0007669"/>
    <property type="project" value="InterPro"/>
</dbReference>
<evidence type="ECO:0000313" key="13">
    <source>
        <dbReference type="Proteomes" id="UP000594480"/>
    </source>
</evidence>
<evidence type="ECO:0000313" key="12">
    <source>
        <dbReference type="EMBL" id="QPE04685.1"/>
    </source>
</evidence>
<evidence type="ECO:0000256" key="4">
    <source>
        <dbReference type="ARBA" id="ARBA00022741"/>
    </source>
</evidence>
<dbReference type="Gene3D" id="1.10.3720.10">
    <property type="entry name" value="MetI-like"/>
    <property type="match status" value="1"/>
</dbReference>
<keyword evidence="4" id="KW-0547">Nucleotide-binding</keyword>
<dbReference type="EMBL" id="CP064760">
    <property type="protein sequence ID" value="QPE04685.1"/>
    <property type="molecule type" value="Genomic_DNA"/>
</dbReference>
<dbReference type="PANTHER" id="PTHR42788">
    <property type="entry name" value="TAURINE IMPORT ATP-BINDING PROTEIN-RELATED"/>
    <property type="match status" value="1"/>
</dbReference>
<keyword evidence="13" id="KW-1185">Reference proteome</keyword>
<keyword evidence="2 8" id="KW-0813">Transport</keyword>
<feature type="domain" description="ABC transmembrane type-1" evidence="11">
    <location>
        <begin position="354"/>
        <end position="548"/>
    </location>
</feature>
<dbReference type="GO" id="GO:0005886">
    <property type="term" value="C:plasma membrane"/>
    <property type="evidence" value="ECO:0007669"/>
    <property type="project" value="UniProtKB-SubCell"/>
</dbReference>
<dbReference type="PROSITE" id="PS50928">
    <property type="entry name" value="ABC_TM1"/>
    <property type="match status" value="1"/>
</dbReference>
<keyword evidence="6 8" id="KW-1133">Transmembrane helix</keyword>
<dbReference type="GO" id="GO:0016887">
    <property type="term" value="F:ATP hydrolysis activity"/>
    <property type="evidence" value="ECO:0007669"/>
    <property type="project" value="InterPro"/>
</dbReference>
<dbReference type="Pfam" id="PF00005">
    <property type="entry name" value="ABC_tran"/>
    <property type="match status" value="1"/>
</dbReference>
<dbReference type="SUPFAM" id="SSF161098">
    <property type="entry name" value="MetI-like"/>
    <property type="match status" value="1"/>
</dbReference>
<dbReference type="AlphaFoldDB" id="A0A7S8MWX2"/>
<dbReference type="PROSITE" id="PS50893">
    <property type="entry name" value="ABC_TRANSPORTER_2"/>
    <property type="match status" value="1"/>
</dbReference>
<dbReference type="Pfam" id="PF00528">
    <property type="entry name" value="BPD_transp_1"/>
    <property type="match status" value="1"/>
</dbReference>
<evidence type="ECO:0000256" key="6">
    <source>
        <dbReference type="ARBA" id="ARBA00022989"/>
    </source>
</evidence>
<keyword evidence="7 8" id="KW-0472">Membrane</keyword>
<gene>
    <name evidence="12" type="ORF">IT882_00475</name>
</gene>
<dbReference type="SMART" id="SM00382">
    <property type="entry name" value="AAA"/>
    <property type="match status" value="1"/>
</dbReference>
<dbReference type="InterPro" id="IPR050166">
    <property type="entry name" value="ABC_transporter_ATP-bind"/>
</dbReference>
<protein>
    <submittedName>
        <fullName evidence="12">ATP-binding cassette domain-containing protein</fullName>
    </submittedName>
</protein>
<sequence>MTEPTASGSVLTTGSVETGAQGESLGTGLQISGLNKVFTTGRKSVTALQDANLHTEQGTFLSLLGPSGCGKSTILRILAGLEQPTSGTTRVDGKSPKELRKENKLGIAFQDSALLPWRSVLSNIRLPFEIAGASVDKAYVDEMIALVGLKGFEKAKPAQLSGGMRQRVSIARSLIMKPEVLLFDEPFGALDDMTRQKLNLELLRIWTEKPATTLLVTHGISEAIFLSDQVAVMSPRPGRVKEVMTIDLPRPRTPEMMRTPEFHAYVDQASELLFGAGEQRRMTTENPTRGRAIEWEDFRLPPWLIGVIGGIGIVLLWWILAATVFSNVGPSGASAIPTPFQVIQIMVETGPQYYLNNFAVTLAEAGIGYLWGNGLALLLSGFVLLVPRLEGVAMQLAILTYCIPIVAIGMLAVVVITPPKVGEPSGTAILLAALSVFFTTVVGALLGLKSADKSSLDLVTVYGGSKFTQLMKVRLIAALPATLSALQIAVPAAFLGAVLGEFFGKIEVGVGLAMILAQQASNGPQVWALALLSGGVALLGFALVGWIAKAIAPWSKGR</sequence>
<dbReference type="PROSITE" id="PS00211">
    <property type="entry name" value="ABC_TRANSPORTER_1"/>
    <property type="match status" value="1"/>
</dbReference>
<keyword evidence="5 12" id="KW-0067">ATP-binding</keyword>
<feature type="domain" description="ABC transporter" evidence="10">
    <location>
        <begin position="29"/>
        <end position="260"/>
    </location>
</feature>
<feature type="transmembrane region" description="Helical" evidence="8">
    <location>
        <begin position="300"/>
        <end position="320"/>
    </location>
</feature>
<evidence type="ECO:0000259" key="10">
    <source>
        <dbReference type="PROSITE" id="PS50893"/>
    </source>
</evidence>
<evidence type="ECO:0000256" key="1">
    <source>
        <dbReference type="ARBA" id="ARBA00004141"/>
    </source>
</evidence>
<feature type="region of interest" description="Disordered" evidence="9">
    <location>
        <begin position="1"/>
        <end position="22"/>
    </location>
</feature>
<evidence type="ECO:0000256" key="9">
    <source>
        <dbReference type="SAM" id="MobiDB-lite"/>
    </source>
</evidence>
<organism evidence="12 13">
    <name type="scientific">Microbacterium schleiferi</name>
    <dbReference type="NCBI Taxonomy" id="69362"/>
    <lineage>
        <taxon>Bacteria</taxon>
        <taxon>Bacillati</taxon>
        <taxon>Actinomycetota</taxon>
        <taxon>Actinomycetes</taxon>
        <taxon>Micrococcales</taxon>
        <taxon>Microbacteriaceae</taxon>
        <taxon>Microbacterium</taxon>
    </lineage>
</organism>
<feature type="transmembrane region" description="Helical" evidence="8">
    <location>
        <begin position="428"/>
        <end position="448"/>
    </location>
</feature>
<evidence type="ECO:0000256" key="2">
    <source>
        <dbReference type="ARBA" id="ARBA00022448"/>
    </source>
</evidence>
<accession>A0A7S8MWX2</accession>
<dbReference type="InterPro" id="IPR035906">
    <property type="entry name" value="MetI-like_sf"/>
</dbReference>
<dbReference type="SUPFAM" id="SSF52540">
    <property type="entry name" value="P-loop containing nucleoside triphosphate hydrolases"/>
    <property type="match status" value="1"/>
</dbReference>
<dbReference type="InterPro" id="IPR003439">
    <property type="entry name" value="ABC_transporter-like_ATP-bd"/>
</dbReference>
<dbReference type="Proteomes" id="UP000594480">
    <property type="component" value="Chromosome"/>
</dbReference>
<evidence type="ECO:0000256" key="8">
    <source>
        <dbReference type="RuleBase" id="RU363032"/>
    </source>
</evidence>
<name>A0A7S8MWX2_9MICO</name>
<feature type="transmembrane region" description="Helical" evidence="8">
    <location>
        <begin position="398"/>
        <end position="416"/>
    </location>
</feature>
<proteinExistence type="inferred from homology"/>
<reference evidence="12 13" key="1">
    <citation type="submission" date="2020-11" db="EMBL/GenBank/DDBJ databases">
        <title>Amino acid is mineralized and recycled by bacteria in oceanic microbiome.</title>
        <authorList>
            <person name="Zheng L.Y."/>
        </authorList>
    </citation>
    <scope>NUCLEOTIDE SEQUENCE [LARGE SCALE GENOMIC DNA]</scope>
    <source>
        <strain evidence="12 13">A32-1</strain>
    </source>
</reference>
<feature type="transmembrane region" description="Helical" evidence="8">
    <location>
        <begin position="526"/>
        <end position="548"/>
    </location>
</feature>
<feature type="compositionally biased region" description="Polar residues" evidence="9">
    <location>
        <begin position="1"/>
        <end position="18"/>
    </location>
</feature>
<comment type="subcellular location">
    <subcellularLocation>
        <location evidence="8">Cell membrane</location>
        <topology evidence="8">Multi-pass membrane protein</topology>
    </subcellularLocation>
    <subcellularLocation>
        <location evidence="1">Membrane</location>
        <topology evidence="1">Multi-pass membrane protein</topology>
    </subcellularLocation>
</comment>